<keyword evidence="1" id="KW-1133">Transmembrane helix</keyword>
<feature type="transmembrane region" description="Helical" evidence="1">
    <location>
        <begin position="41"/>
        <end position="63"/>
    </location>
</feature>
<dbReference type="Proteomes" id="UP000664203">
    <property type="component" value="Unassembled WGS sequence"/>
</dbReference>
<keyword evidence="3" id="KW-1185">Reference proteome</keyword>
<keyword evidence="1" id="KW-0812">Transmembrane</keyword>
<keyword evidence="1" id="KW-0472">Membrane</keyword>
<dbReference type="InterPro" id="IPR029058">
    <property type="entry name" value="AB_hydrolase_fold"/>
</dbReference>
<feature type="transmembrane region" description="Helical" evidence="1">
    <location>
        <begin position="180"/>
        <end position="202"/>
    </location>
</feature>
<organism evidence="2 3">
    <name type="scientific">Alectoria fallacina</name>
    <dbReference type="NCBI Taxonomy" id="1903189"/>
    <lineage>
        <taxon>Eukaryota</taxon>
        <taxon>Fungi</taxon>
        <taxon>Dikarya</taxon>
        <taxon>Ascomycota</taxon>
        <taxon>Pezizomycotina</taxon>
        <taxon>Lecanoromycetes</taxon>
        <taxon>OSLEUM clade</taxon>
        <taxon>Lecanoromycetidae</taxon>
        <taxon>Lecanorales</taxon>
        <taxon>Lecanorineae</taxon>
        <taxon>Parmeliaceae</taxon>
        <taxon>Alectoria</taxon>
    </lineage>
</organism>
<accession>A0A8H3JAM1</accession>
<dbReference type="OrthoDB" id="6431331at2759"/>
<evidence type="ECO:0008006" key="4">
    <source>
        <dbReference type="Google" id="ProtNLM"/>
    </source>
</evidence>
<feature type="transmembrane region" description="Helical" evidence="1">
    <location>
        <begin position="12"/>
        <end position="35"/>
    </location>
</feature>
<evidence type="ECO:0000313" key="3">
    <source>
        <dbReference type="Proteomes" id="UP000664203"/>
    </source>
</evidence>
<dbReference type="SUPFAM" id="SSF53474">
    <property type="entry name" value="alpha/beta-Hydrolases"/>
    <property type="match status" value="1"/>
</dbReference>
<dbReference type="Gene3D" id="3.40.50.1820">
    <property type="entry name" value="alpha/beta hydrolase"/>
    <property type="match status" value="1"/>
</dbReference>
<comment type="caution">
    <text evidence="2">The sequence shown here is derived from an EMBL/GenBank/DDBJ whole genome shotgun (WGS) entry which is preliminary data.</text>
</comment>
<feature type="transmembrane region" description="Helical" evidence="1">
    <location>
        <begin position="245"/>
        <end position="265"/>
    </location>
</feature>
<sequence>MINDSPASYAFIRACIFFLHYVAPLSAVYCVIVLLLRPSTYRIPLVLEIWAVAETAFFALIYVPRTIVLQRAAAHPELFPREQRRRLFKLCLDTADDPEKYLSGWMRGVPASEIKRENVKEFFCWAFLNKKHHGPEDEEELEEYADETELRLGRKLEPGWGNAVSLRPTVDRFQSLHRSLLWYFCVFFVDTLTFASLIWHSFHFHRLRNSHFFHVFPLRPFGLLSKQKSPAKTLTYWHRPHTSKIRLPILFIHGIGIGLYPYINFLSQINRSDKKHDKDGGIGIIAIEIMPVSFRITGAALERDQMCGEILQILRHHGWHECILASHSYGSVISSHLLQYSETSELIGPVLLIDPVSILLHLPDVAYNFTARKPIRANEYQLYYFGSMDMGVAHTLGRRFFWFENIFWKHDMDGRQVTVSLASRDLIVNTEAVGRYLAQDGDGKPTTEEWKHREWKGKGLDILWFEDLDHAQVFDSRRNCEILAQVVRQYSWMGRRGKSNGTAAHEQ</sequence>
<dbReference type="PANTHER" id="PTHR37471">
    <property type="entry name" value="UNNAMED PRODUCT"/>
    <property type="match status" value="1"/>
</dbReference>
<dbReference type="AlphaFoldDB" id="A0A8H3JAM1"/>
<dbReference type="PANTHER" id="PTHR37471:SF1">
    <property type="entry name" value="AB HYDROLASE-1 DOMAIN-CONTAINING PROTEIN"/>
    <property type="match status" value="1"/>
</dbReference>
<gene>
    <name evidence="2" type="ORF">ALECFALPRED_001395</name>
</gene>
<protein>
    <recommendedName>
        <fullName evidence="4">AB hydrolase-1 domain-containing protein</fullName>
    </recommendedName>
</protein>
<evidence type="ECO:0000313" key="2">
    <source>
        <dbReference type="EMBL" id="CAF9943811.1"/>
    </source>
</evidence>
<proteinExistence type="predicted"/>
<evidence type="ECO:0000256" key="1">
    <source>
        <dbReference type="SAM" id="Phobius"/>
    </source>
</evidence>
<dbReference type="EMBL" id="CAJPDR010001312">
    <property type="protein sequence ID" value="CAF9943811.1"/>
    <property type="molecule type" value="Genomic_DNA"/>
</dbReference>
<reference evidence="2" key="1">
    <citation type="submission" date="2021-03" db="EMBL/GenBank/DDBJ databases">
        <authorList>
            <person name="Tagirdzhanova G."/>
        </authorList>
    </citation>
    <scope>NUCLEOTIDE SEQUENCE</scope>
</reference>
<name>A0A8H3JAM1_9LECA</name>